<feature type="transmembrane region" description="Helical" evidence="6">
    <location>
        <begin position="446"/>
        <end position="462"/>
    </location>
</feature>
<accession>A0A2K0A7N1</accession>
<feature type="transmembrane region" description="Helical" evidence="6">
    <location>
        <begin position="328"/>
        <end position="347"/>
    </location>
</feature>
<name>A0A2K0A7N1_STAHA</name>
<evidence type="ECO:0000256" key="3">
    <source>
        <dbReference type="ARBA" id="ARBA00022692"/>
    </source>
</evidence>
<keyword evidence="2" id="KW-1003">Cell membrane</keyword>
<evidence type="ECO:0000259" key="7">
    <source>
        <dbReference type="SMART" id="SM00849"/>
    </source>
</evidence>
<dbReference type="InterPro" id="IPR001279">
    <property type="entry name" value="Metallo-B-lactamas"/>
</dbReference>
<dbReference type="InterPro" id="IPR004477">
    <property type="entry name" value="ComEC_N"/>
</dbReference>
<sequence length="726" mass="83775">MIFYALSFLSGILWIHIKWVAVLITLLLIIISLQKRLKLLHIFFLIICLFFGLTFEHFHNEYNLNKDEFLKSNSNISTEVQFGSKIEKQERQLKGIFELRHQPFVYYLYSNNLKEKDLENKSCVIKGKVISGLNYTPYVSISNVDLNSCHITKSKNIIEKQRDFIIKKLNNSSLSHPEYVIALVTGDVNGINTDFIDKVKDIGIYHLLAVSGSHIATISFLIYQPLVRLNIPKVIINGLIILFLSIFAYYTGFAPSALRAILATTTVILISNKTKIASIDILGLIFLVMTFFKPDYLYDIGFQFSFIISFFIIISFPLIKKLTFIKNIFVLTFIAQLSSTIISIYHFNQIQWIGLLSNLIFVPFYSFIIFPLAIFLFFAYHFVSDTALPNLVFDKIYIVHNKLLDLFLTFKYYQIFIAPKSAVEFSIFVLLIVLIYIFFCYKKMKILFLFIIVFIVLCVFNVRPNVSTITFFDVGQGDSLIFQTRKQETVMVDTGGKEVKIGNIDNHNIAKYHIIPTLKQKRITKIDHLIITHPHADHIGELPYIAQHIRIKKLYINLYSYSEIELIKIKRLCKINNIELIDATTIQFIQLNNSKISFLHGDIPNSNDKNEHSIILLIEYQRYKMLLLGDVTKNNESKLMKIYQLPKIDILKVGHHGSKTSSSESFINLIKPTISIISSGKNNKYHLPNRETLQTLRSTNSSILNTQDVGEITIDLDHDLDIKFKN</sequence>
<dbReference type="AlphaFoldDB" id="A0A2K0A7N1"/>
<feature type="transmembrane region" description="Helical" evidence="6">
    <location>
        <begin position="234"/>
        <end position="254"/>
    </location>
</feature>
<feature type="domain" description="Metallo-beta-lactamase" evidence="7">
    <location>
        <begin position="476"/>
        <end position="681"/>
    </location>
</feature>
<keyword evidence="5 6" id="KW-0472">Membrane</keyword>
<feature type="transmembrane region" description="Helical" evidence="6">
    <location>
        <begin position="202"/>
        <end position="222"/>
    </location>
</feature>
<dbReference type="InterPro" id="IPR004797">
    <property type="entry name" value="Competence_ComEC/Rec2"/>
</dbReference>
<reference evidence="8 9" key="1">
    <citation type="submission" date="2017-12" db="EMBL/GenBank/DDBJ databases">
        <title>FDA dAtabase for Regulatory Grade micrObial Sequences (FDA-ARGOS): Supporting development and validation of Infectious Disease Dx tests.</title>
        <authorList>
            <person name="Hoffmann M."/>
            <person name="Allard M."/>
            <person name="Evans P."/>
            <person name="Brown E."/>
            <person name="Tallon L."/>
            <person name="Sadzewicz L."/>
            <person name="Sengamalay N."/>
            <person name="Ott S."/>
            <person name="Godinez A."/>
            <person name="Nagaraj S."/>
            <person name="Vavikolanu K."/>
            <person name="Aluvathingal J."/>
            <person name="Nadendla S."/>
            <person name="Sichtig H."/>
        </authorList>
    </citation>
    <scope>NUCLEOTIDE SEQUENCE [LARGE SCALE GENOMIC DNA]</scope>
    <source>
        <strain evidence="8 9">FDAARGOS_148</strain>
    </source>
</reference>
<comment type="caution">
    <text evidence="8">The sequence shown here is derived from an EMBL/GenBank/DDBJ whole genome shotgun (WGS) entry which is preliminary data.</text>
</comment>
<dbReference type="RefSeq" id="WP_037550688.1">
    <property type="nucleotide sequence ID" value="NZ_JAKVFQ010000003.1"/>
</dbReference>
<dbReference type="NCBIfam" id="TIGR00360">
    <property type="entry name" value="ComEC_N-term"/>
    <property type="match status" value="1"/>
</dbReference>
<proteinExistence type="predicted"/>
<dbReference type="InterPro" id="IPR036866">
    <property type="entry name" value="RibonucZ/Hydroxyglut_hydro"/>
</dbReference>
<dbReference type="PANTHER" id="PTHR30619:SF1">
    <property type="entry name" value="RECOMBINATION PROTEIN 2"/>
    <property type="match status" value="1"/>
</dbReference>
<evidence type="ECO:0000256" key="2">
    <source>
        <dbReference type="ARBA" id="ARBA00022475"/>
    </source>
</evidence>
<evidence type="ECO:0000256" key="6">
    <source>
        <dbReference type="SAM" id="Phobius"/>
    </source>
</evidence>
<protein>
    <submittedName>
        <fullName evidence="8">DNA internalization-related competence protein ComEC/Rec2</fullName>
    </submittedName>
</protein>
<dbReference type="GO" id="GO:0005886">
    <property type="term" value="C:plasma membrane"/>
    <property type="evidence" value="ECO:0007669"/>
    <property type="project" value="UniProtKB-SubCell"/>
</dbReference>
<feature type="transmembrane region" description="Helical" evidence="6">
    <location>
        <begin position="12"/>
        <end position="32"/>
    </location>
</feature>
<dbReference type="SMART" id="SM00849">
    <property type="entry name" value="Lactamase_B"/>
    <property type="match status" value="1"/>
</dbReference>
<dbReference type="InterPro" id="IPR035681">
    <property type="entry name" value="ComA-like_MBL"/>
</dbReference>
<keyword evidence="4 6" id="KW-1133">Transmembrane helix</keyword>
<gene>
    <name evidence="8" type="ORF">AL503_009805</name>
</gene>
<dbReference type="PANTHER" id="PTHR30619">
    <property type="entry name" value="DNA INTERNALIZATION/COMPETENCE PROTEIN COMEC/REC2"/>
    <property type="match status" value="1"/>
</dbReference>
<dbReference type="EMBL" id="LORN02000015">
    <property type="protein sequence ID" value="PNN21035.1"/>
    <property type="molecule type" value="Genomic_DNA"/>
</dbReference>
<feature type="transmembrane region" description="Helical" evidence="6">
    <location>
        <begin position="260"/>
        <end position="289"/>
    </location>
</feature>
<feature type="transmembrane region" description="Helical" evidence="6">
    <location>
        <begin position="412"/>
        <end position="439"/>
    </location>
</feature>
<dbReference type="Pfam" id="PF00753">
    <property type="entry name" value="Lactamase_B"/>
    <property type="match status" value="1"/>
</dbReference>
<evidence type="ECO:0000256" key="4">
    <source>
        <dbReference type="ARBA" id="ARBA00022989"/>
    </source>
</evidence>
<dbReference type="Pfam" id="PF03772">
    <property type="entry name" value="Competence"/>
    <property type="match status" value="1"/>
</dbReference>
<feature type="transmembrane region" description="Helical" evidence="6">
    <location>
        <begin position="39"/>
        <end position="58"/>
    </location>
</feature>
<comment type="subcellular location">
    <subcellularLocation>
        <location evidence="1">Cell membrane</location>
        <topology evidence="1">Multi-pass membrane protein</topology>
    </subcellularLocation>
</comment>
<dbReference type="NCBIfam" id="TIGR00361">
    <property type="entry name" value="ComEC_Rec2"/>
    <property type="match status" value="1"/>
</dbReference>
<dbReference type="GO" id="GO:0030420">
    <property type="term" value="P:establishment of competence for transformation"/>
    <property type="evidence" value="ECO:0007669"/>
    <property type="project" value="InterPro"/>
</dbReference>
<evidence type="ECO:0000256" key="1">
    <source>
        <dbReference type="ARBA" id="ARBA00004651"/>
    </source>
</evidence>
<dbReference type="SUPFAM" id="SSF56281">
    <property type="entry name" value="Metallo-hydrolase/oxidoreductase"/>
    <property type="match status" value="1"/>
</dbReference>
<feature type="transmembrane region" description="Helical" evidence="6">
    <location>
        <begin position="296"/>
        <end position="316"/>
    </location>
</feature>
<evidence type="ECO:0000256" key="5">
    <source>
        <dbReference type="ARBA" id="ARBA00023136"/>
    </source>
</evidence>
<dbReference type="Proteomes" id="UP000053523">
    <property type="component" value="Unassembled WGS sequence"/>
</dbReference>
<evidence type="ECO:0000313" key="8">
    <source>
        <dbReference type="EMBL" id="PNN21035.1"/>
    </source>
</evidence>
<dbReference type="CDD" id="cd07731">
    <property type="entry name" value="ComA-like_MBL-fold"/>
    <property type="match status" value="1"/>
</dbReference>
<organism evidence="8 9">
    <name type="scientific">Staphylococcus haemolyticus</name>
    <dbReference type="NCBI Taxonomy" id="1283"/>
    <lineage>
        <taxon>Bacteria</taxon>
        <taxon>Bacillati</taxon>
        <taxon>Bacillota</taxon>
        <taxon>Bacilli</taxon>
        <taxon>Bacillales</taxon>
        <taxon>Staphylococcaceae</taxon>
        <taxon>Staphylococcus</taxon>
    </lineage>
</organism>
<evidence type="ECO:0000313" key="9">
    <source>
        <dbReference type="Proteomes" id="UP000053523"/>
    </source>
</evidence>
<dbReference type="Gene3D" id="3.60.15.10">
    <property type="entry name" value="Ribonuclease Z/Hydroxyacylglutathione hydrolase-like"/>
    <property type="match status" value="1"/>
</dbReference>
<keyword evidence="3 6" id="KW-0812">Transmembrane</keyword>
<dbReference type="InterPro" id="IPR052159">
    <property type="entry name" value="Competence_DNA_uptake"/>
</dbReference>
<feature type="transmembrane region" description="Helical" evidence="6">
    <location>
        <begin position="359"/>
        <end position="383"/>
    </location>
</feature>